<sequence>MNNKYIIFKSQYGGNKKDPDENVEDIDDIDDIDDITNEPYDVKPVDLNLIFDLLQMSQDILLMTEKDDIIIMVGDTPSYLKPFLEPFRKVHNLPLSNKVYGCFDPPYGLPEDDELFTPKFNLQEKYFNYLNTKTELTKKYVKENWHKLILIDSSSGQSIHGVSIFLNRYIGNIKPDVKCVDINGANPIFFINLQGNKSKMLNVDGNILKKYNYGFSIRNFNPRLIILIGEIDFLHEYFVKINEDYPRYVPFLDIRYRFKYEDPVYKKEGLDVIKIFKSFVKLFYKYQKSNNNDLVKLLKLIKQYPADEKYEHMIRSLTDKNVTVKKLEQLFNTIDIHILTQKNIPVTNFINYKIE</sequence>
<dbReference type="EMBL" id="KY684111">
    <property type="protein sequence ID" value="ARF12326.1"/>
    <property type="molecule type" value="Genomic_DNA"/>
</dbReference>
<name>A0A1V0SKU1_9VIRU</name>
<gene>
    <name evidence="1" type="ORF">Klosneuvirus_4_141</name>
</gene>
<accession>A0A1V0SKU1</accession>
<organism evidence="1">
    <name type="scientific">Klosneuvirus KNV1</name>
    <dbReference type="NCBI Taxonomy" id="1977640"/>
    <lineage>
        <taxon>Viruses</taxon>
        <taxon>Varidnaviria</taxon>
        <taxon>Bamfordvirae</taxon>
        <taxon>Nucleocytoviricota</taxon>
        <taxon>Megaviricetes</taxon>
        <taxon>Imitervirales</taxon>
        <taxon>Mimiviridae</taxon>
        <taxon>Klosneuvirinae</taxon>
        <taxon>Klosneuvirus</taxon>
    </lineage>
</organism>
<reference evidence="1" key="1">
    <citation type="journal article" date="2017" name="Science">
        <title>Giant viruses with an expanded complement of translation system components.</title>
        <authorList>
            <person name="Schulz F."/>
            <person name="Yutin N."/>
            <person name="Ivanova N.N."/>
            <person name="Ortega D.R."/>
            <person name="Lee T.K."/>
            <person name="Vierheilig J."/>
            <person name="Daims H."/>
            <person name="Horn M."/>
            <person name="Wagner M."/>
            <person name="Jensen G.J."/>
            <person name="Kyrpides N.C."/>
            <person name="Koonin E.V."/>
            <person name="Woyke T."/>
        </authorList>
    </citation>
    <scope>NUCLEOTIDE SEQUENCE</scope>
    <source>
        <strain evidence="1">KNV1</strain>
    </source>
</reference>
<protein>
    <submittedName>
        <fullName evidence="1">Uncharacterized protein</fullName>
    </submittedName>
</protein>
<proteinExistence type="predicted"/>
<evidence type="ECO:0000313" key="1">
    <source>
        <dbReference type="EMBL" id="ARF12326.1"/>
    </source>
</evidence>